<protein>
    <submittedName>
        <fullName evidence="1">Uncharacterized protein</fullName>
    </submittedName>
</protein>
<dbReference type="EMBL" id="MU006305">
    <property type="protein sequence ID" value="KAF2850820.1"/>
    <property type="molecule type" value="Genomic_DNA"/>
</dbReference>
<evidence type="ECO:0000313" key="2">
    <source>
        <dbReference type="Proteomes" id="UP000799423"/>
    </source>
</evidence>
<proteinExistence type="predicted"/>
<name>A0A6A7B5Y0_9PLEO</name>
<evidence type="ECO:0000313" key="1">
    <source>
        <dbReference type="EMBL" id="KAF2850820.1"/>
    </source>
</evidence>
<dbReference type="Proteomes" id="UP000799423">
    <property type="component" value="Unassembled WGS sequence"/>
</dbReference>
<gene>
    <name evidence="1" type="ORF">T440DRAFT_86513</name>
</gene>
<organism evidence="1 2">
    <name type="scientific">Plenodomus tracheiphilus IPT5</name>
    <dbReference type="NCBI Taxonomy" id="1408161"/>
    <lineage>
        <taxon>Eukaryota</taxon>
        <taxon>Fungi</taxon>
        <taxon>Dikarya</taxon>
        <taxon>Ascomycota</taxon>
        <taxon>Pezizomycotina</taxon>
        <taxon>Dothideomycetes</taxon>
        <taxon>Pleosporomycetidae</taxon>
        <taxon>Pleosporales</taxon>
        <taxon>Pleosporineae</taxon>
        <taxon>Leptosphaeriaceae</taxon>
        <taxon>Plenodomus</taxon>
    </lineage>
</organism>
<sequence length="134" mass="14856">MLSCHTISNTWSVVILNLQWSGVRNSNHICVSGALCVLLQPYRRGRVFWKLDHTMGKTLARRDSSRSVDLEARRCMHVVGGTWRAGCSRSQVHRARRMECAAGWAGGCVGRQMGRIMAVCRCGGVRTAVLLAVE</sequence>
<dbReference type="AlphaFoldDB" id="A0A6A7B5Y0"/>
<reference evidence="1" key="1">
    <citation type="submission" date="2020-01" db="EMBL/GenBank/DDBJ databases">
        <authorList>
            <consortium name="DOE Joint Genome Institute"/>
            <person name="Haridas S."/>
            <person name="Albert R."/>
            <person name="Binder M."/>
            <person name="Bloem J."/>
            <person name="Labutti K."/>
            <person name="Salamov A."/>
            <person name="Andreopoulos B."/>
            <person name="Baker S.E."/>
            <person name="Barry K."/>
            <person name="Bills G."/>
            <person name="Bluhm B.H."/>
            <person name="Cannon C."/>
            <person name="Castanera R."/>
            <person name="Culley D.E."/>
            <person name="Daum C."/>
            <person name="Ezra D."/>
            <person name="Gonzalez J.B."/>
            <person name="Henrissat B."/>
            <person name="Kuo A."/>
            <person name="Liang C."/>
            <person name="Lipzen A."/>
            <person name="Lutzoni F."/>
            <person name="Magnuson J."/>
            <person name="Mondo S."/>
            <person name="Nolan M."/>
            <person name="Ohm R."/>
            <person name="Pangilinan J."/>
            <person name="Park H.-J."/>
            <person name="Ramirez L."/>
            <person name="Alfaro M."/>
            <person name="Sun H."/>
            <person name="Tritt A."/>
            <person name="Yoshinaga Y."/>
            <person name="Zwiers L.-H."/>
            <person name="Turgeon B.G."/>
            <person name="Goodwin S.B."/>
            <person name="Spatafora J.W."/>
            <person name="Crous P.W."/>
            <person name="Grigoriev I.V."/>
        </authorList>
    </citation>
    <scope>NUCLEOTIDE SEQUENCE</scope>
    <source>
        <strain evidence="1">IPT5</strain>
    </source>
</reference>
<keyword evidence="2" id="KW-1185">Reference proteome</keyword>
<accession>A0A6A7B5Y0</accession>